<feature type="domain" description="Schizont-infected cell agglutination C-terminal" evidence="3">
    <location>
        <begin position="200"/>
        <end position="312"/>
    </location>
</feature>
<protein>
    <submittedName>
        <fullName evidence="4">Pvstp1</fullName>
    </submittedName>
</protein>
<dbReference type="VEuPathDB" id="PlasmoDB:PCOAH_00037100"/>
<feature type="transmembrane region" description="Helical" evidence="2">
    <location>
        <begin position="181"/>
        <end position="205"/>
    </location>
</feature>
<evidence type="ECO:0000256" key="2">
    <source>
        <dbReference type="SAM" id="Phobius"/>
    </source>
</evidence>
<dbReference type="Pfam" id="PF12879">
    <property type="entry name" value="SICA_C"/>
    <property type="match status" value="1"/>
</dbReference>
<evidence type="ECO:0000259" key="3">
    <source>
        <dbReference type="Pfam" id="PF12879"/>
    </source>
</evidence>
<feature type="compositionally biased region" description="Low complexity" evidence="1">
    <location>
        <begin position="107"/>
        <end position="119"/>
    </location>
</feature>
<keyword evidence="5" id="KW-1185">Reference proteome</keyword>
<dbReference type="RefSeq" id="XP_019915802.1">
    <property type="nucleotide sequence ID" value="XM_020060501.1"/>
</dbReference>
<keyword evidence="2" id="KW-0812">Transmembrane</keyword>
<keyword evidence="2" id="KW-1133">Transmembrane helix</keyword>
<proteinExistence type="predicted"/>
<evidence type="ECO:0000313" key="5">
    <source>
        <dbReference type="Proteomes" id="UP000092716"/>
    </source>
</evidence>
<feature type="compositionally biased region" description="Polar residues" evidence="1">
    <location>
        <begin position="78"/>
        <end position="100"/>
    </location>
</feature>
<keyword evidence="2" id="KW-0472">Membrane</keyword>
<feature type="region of interest" description="Disordered" evidence="1">
    <location>
        <begin position="44"/>
        <end position="120"/>
    </location>
</feature>
<organism evidence="4 5">
    <name type="scientific">Plasmodium coatneyi</name>
    <dbReference type="NCBI Taxonomy" id="208452"/>
    <lineage>
        <taxon>Eukaryota</taxon>
        <taxon>Sar</taxon>
        <taxon>Alveolata</taxon>
        <taxon>Apicomplexa</taxon>
        <taxon>Aconoidasida</taxon>
        <taxon>Haemosporida</taxon>
        <taxon>Plasmodiidae</taxon>
        <taxon>Plasmodium</taxon>
    </lineage>
</organism>
<dbReference type="GeneID" id="30910441"/>
<name>A0A1B1E2F5_9APIC</name>
<dbReference type="KEGG" id="pcot:PCOAH_00037100"/>
<gene>
    <name evidence="4" type="ORF">PCOAH_00037100</name>
</gene>
<evidence type="ECO:0000256" key="1">
    <source>
        <dbReference type="SAM" id="MobiDB-lite"/>
    </source>
</evidence>
<feature type="compositionally biased region" description="Low complexity" evidence="1">
    <location>
        <begin position="58"/>
        <end position="70"/>
    </location>
</feature>
<accession>A0A1B1E2F5</accession>
<sequence length="513" mass="58303">MNNTLCKKLEYNISIIIRNRGADITEIEGRFGEYSEINGEPSVEAGDLAESGAGGAVPGVPVASPGVNSSDPQDAHITISQNQSGQTPSTLDNGSSQDTDPPSELPNSDSSGANSISASPLPILSTAPGVTATLYSPPAPNQNGTEVVKGIQHKNSSPSGGIIIQGGWNIWNVRDGVLTPYLPFIPVLIGSVTIGYLLTKYFGLFGRQKRRYKRMTQIPRPPLEEHRDGTDVTISYEPYEYILMREGKGHHLTHTTEIQQKEHVNRKTIIDIHLESVSECQNQNHESELMNKVDFLQIIVEELMRFKFMKEQSSGNNISDDSLRINVLSNTDSVGTGTEQLGMKQNFSLENFSFLENECSIRYWVNWIQQNMNVLVEIKTQPWFYDLRVSWNEYQRDSQQSLLNDDVSSMESHKKELWKEWVRKQRSLMEWNSQKDWFKHLFDSIEEVDPEMLDQQQLCKDSYKPNNRLTVKLWMLILALVFEECEREENVCDKEFYLNHLLQNVCGNMTVFL</sequence>
<dbReference type="EMBL" id="CP016249">
    <property type="protein sequence ID" value="ANQ09107.1"/>
    <property type="molecule type" value="Genomic_DNA"/>
</dbReference>
<dbReference type="AlphaFoldDB" id="A0A1B1E2F5"/>
<dbReference type="Proteomes" id="UP000092716">
    <property type="component" value="Chromosome 11"/>
</dbReference>
<reference evidence="5" key="1">
    <citation type="submission" date="2016-06" db="EMBL/GenBank/DDBJ databases">
        <title>First high quality genome sequence of Plasmodium coatneyi using continuous long reads from single molecule, real-time sequencing.</title>
        <authorList>
            <person name="Chien J.-T."/>
            <person name="Pakala S.B."/>
            <person name="Geraldo J.A."/>
            <person name="Lapp S.A."/>
            <person name="Barnwell J.W."/>
            <person name="Kissinger J.C."/>
            <person name="Galinski M.R."/>
            <person name="Humphrey J.C."/>
        </authorList>
    </citation>
    <scope>NUCLEOTIDE SEQUENCE [LARGE SCALE GENOMIC DNA]</scope>
    <source>
        <strain evidence="5">Hackeri</strain>
    </source>
</reference>
<dbReference type="InterPro" id="IPR024288">
    <property type="entry name" value="SICA_C"/>
</dbReference>
<evidence type="ECO:0000313" key="4">
    <source>
        <dbReference type="EMBL" id="ANQ09107.1"/>
    </source>
</evidence>
<dbReference type="OrthoDB" id="383264at2759"/>